<dbReference type="GO" id="GO:0006272">
    <property type="term" value="P:leading strand elongation"/>
    <property type="evidence" value="ECO:0007669"/>
    <property type="project" value="TreeGrafter"/>
</dbReference>
<dbReference type="SUPFAM" id="SSF53098">
    <property type="entry name" value="Ribonuclease H-like"/>
    <property type="match status" value="1"/>
</dbReference>
<reference evidence="2" key="1">
    <citation type="submission" date="2013-12" db="EMBL/GenBank/DDBJ databases">
        <authorList>
            <person name="Omoto C.K."/>
            <person name="Sibley D."/>
            <person name="Venepally P."/>
            <person name="Hadjithomas M."/>
            <person name="Karamycheva S."/>
            <person name="Brunk B."/>
            <person name="Roos D."/>
            <person name="Caler E."/>
            <person name="Lorenzi H."/>
        </authorList>
    </citation>
    <scope>NUCLEOTIDE SEQUENCE</scope>
</reference>
<dbReference type="GeneID" id="22915578"/>
<dbReference type="Proteomes" id="UP000019763">
    <property type="component" value="Unassembled WGS sequence"/>
</dbReference>
<keyword evidence="3" id="KW-1185">Reference proteome</keyword>
<sequence length="728" mass="80330">MATSSSKYENELKRLKATSLSEQLGEDFGEISVVREVDDDELDRLKKHRSVRDFIVGESDICEEDEDDFIIEPSYVFQEEEEEGRGEGRRDPAREDSGPRSRRQRDERKRKKPPVSTSLSSQIGSQAKRHKNTNVLDLLKMNTAVAIDENALTAAVQQALVSNNDWKSKFKELKSKQKKSTDFKGVINPLNGMSLVAPSHDASPSIDIQEQLGPEQVAPEQLVAEQRPGSKLIGDKPWSETDAPTKPVDGPTADESTDMDRVTVDGAPVGGTTGGAASETDSSRFEVGVTQVVESPRPVLNKARQGEPDAALLGSLSSAELSSLMVPEAEEAPAAAPGAATSEVVERGSGASVASFMHSSCPLKCVHGRGAEAERVAEPGVLLYWYDVRELSSRGTVCLYGRVQSPSSLSATVSVHVSNVRKTVFLHPTGQNDRAHQEDQTHKDGEAGRQEYGARRLAEVQDRFVALVQDYELWKYDVKVVPVWKKLVLHERSDLLDENLWFELSFSFAFPGKLKETDLGLGGAVDVVVDPSAADKNAGYDEAVVDSFLLSNALEGPGWLYLTNLDESWMSTPKTTIYRPITNTGVPNLSIVCLAVRVIKNPGTGEVAHAVVSAIMNNRLFALGRTDHNIHQNHQRSYAALYSSDRKILSLFRNRLSKTTATLREWFDNICMWVKDHNPDIVAGHGLTMNTLPILYQVALQTKSSYWNCRDRIPINQLQRPSQVSIRR</sequence>
<dbReference type="GO" id="GO:1902975">
    <property type="term" value="P:mitotic DNA replication initiation"/>
    <property type="evidence" value="ECO:0007669"/>
    <property type="project" value="TreeGrafter"/>
</dbReference>
<proteinExistence type="predicted"/>
<dbReference type="Gene3D" id="3.30.70.2820">
    <property type="match status" value="1"/>
</dbReference>
<evidence type="ECO:0000313" key="3">
    <source>
        <dbReference type="Proteomes" id="UP000019763"/>
    </source>
</evidence>
<evidence type="ECO:0000313" key="2">
    <source>
        <dbReference type="EMBL" id="EZG43729.1"/>
    </source>
</evidence>
<dbReference type="AlphaFoldDB" id="A0A023AYK3"/>
<dbReference type="EMBL" id="AFNH02001200">
    <property type="protein sequence ID" value="EZG43729.1"/>
    <property type="molecule type" value="Genomic_DNA"/>
</dbReference>
<dbReference type="VEuPathDB" id="CryptoDB:GNI_160970"/>
<dbReference type="GO" id="GO:0005658">
    <property type="term" value="C:alpha DNA polymerase:primase complex"/>
    <property type="evidence" value="ECO:0007669"/>
    <property type="project" value="TreeGrafter"/>
</dbReference>
<accession>A0A023AYK3</accession>
<feature type="compositionally biased region" description="Basic and acidic residues" evidence="1">
    <location>
        <begin position="85"/>
        <end position="107"/>
    </location>
</feature>
<organism evidence="2 3">
    <name type="scientific">Gregarina niphandrodes</name>
    <name type="common">Septate eugregarine</name>
    <dbReference type="NCBI Taxonomy" id="110365"/>
    <lineage>
        <taxon>Eukaryota</taxon>
        <taxon>Sar</taxon>
        <taxon>Alveolata</taxon>
        <taxon>Apicomplexa</taxon>
        <taxon>Conoidasida</taxon>
        <taxon>Gregarinasina</taxon>
        <taxon>Eugregarinorida</taxon>
        <taxon>Gregarinidae</taxon>
        <taxon>Gregarina</taxon>
    </lineage>
</organism>
<feature type="region of interest" description="Disordered" evidence="1">
    <location>
        <begin position="65"/>
        <end position="134"/>
    </location>
</feature>
<protein>
    <submittedName>
        <fullName evidence="2">Uncharacterized protein</fullName>
    </submittedName>
</protein>
<dbReference type="RefSeq" id="XP_011133038.1">
    <property type="nucleotide sequence ID" value="XM_011134736.1"/>
</dbReference>
<dbReference type="GO" id="GO:0003697">
    <property type="term" value="F:single-stranded DNA binding"/>
    <property type="evidence" value="ECO:0007669"/>
    <property type="project" value="TreeGrafter"/>
</dbReference>
<evidence type="ECO:0000256" key="1">
    <source>
        <dbReference type="SAM" id="MobiDB-lite"/>
    </source>
</evidence>
<dbReference type="InterPro" id="IPR012337">
    <property type="entry name" value="RNaseH-like_sf"/>
</dbReference>
<dbReference type="PANTHER" id="PTHR45861:SF1">
    <property type="entry name" value="DNA POLYMERASE ALPHA CATALYTIC SUBUNIT"/>
    <property type="match status" value="1"/>
</dbReference>
<dbReference type="GO" id="GO:0006273">
    <property type="term" value="P:lagging strand elongation"/>
    <property type="evidence" value="ECO:0007669"/>
    <property type="project" value="TreeGrafter"/>
</dbReference>
<feature type="compositionally biased region" description="Polar residues" evidence="1">
    <location>
        <begin position="115"/>
        <end position="125"/>
    </location>
</feature>
<feature type="region of interest" description="Disordered" evidence="1">
    <location>
        <begin position="225"/>
        <end position="285"/>
    </location>
</feature>
<dbReference type="GO" id="GO:0003682">
    <property type="term" value="F:chromatin binding"/>
    <property type="evidence" value="ECO:0007669"/>
    <property type="project" value="TreeGrafter"/>
</dbReference>
<dbReference type="GO" id="GO:0003688">
    <property type="term" value="F:DNA replication origin binding"/>
    <property type="evidence" value="ECO:0007669"/>
    <property type="project" value="TreeGrafter"/>
</dbReference>
<name>A0A023AYK3_GRENI</name>
<gene>
    <name evidence="2" type="ORF">GNI_160970</name>
</gene>
<comment type="caution">
    <text evidence="2">The sequence shown here is derived from an EMBL/GenBank/DDBJ whole genome shotgun (WGS) entry which is preliminary data.</text>
</comment>
<dbReference type="Gene3D" id="2.40.50.730">
    <property type="match status" value="1"/>
</dbReference>
<dbReference type="GO" id="GO:0003887">
    <property type="term" value="F:DNA-directed DNA polymerase activity"/>
    <property type="evidence" value="ECO:0007669"/>
    <property type="project" value="TreeGrafter"/>
</dbReference>
<dbReference type="PANTHER" id="PTHR45861">
    <property type="entry name" value="DNA POLYMERASE ALPHA CATALYTIC SUBUNIT"/>
    <property type="match status" value="1"/>
</dbReference>